<evidence type="ECO:0000313" key="1">
    <source>
        <dbReference type="EMBL" id="MCI24511.1"/>
    </source>
</evidence>
<dbReference type="EMBL" id="LXQA010141898">
    <property type="protein sequence ID" value="MCI24511.1"/>
    <property type="molecule type" value="Genomic_DNA"/>
</dbReference>
<protein>
    <submittedName>
        <fullName evidence="1">Uncharacterized protein</fullName>
    </submittedName>
</protein>
<dbReference type="Proteomes" id="UP000265520">
    <property type="component" value="Unassembled WGS sequence"/>
</dbReference>
<name>A0A392QJF8_9FABA</name>
<organism evidence="1 2">
    <name type="scientific">Trifolium medium</name>
    <dbReference type="NCBI Taxonomy" id="97028"/>
    <lineage>
        <taxon>Eukaryota</taxon>
        <taxon>Viridiplantae</taxon>
        <taxon>Streptophyta</taxon>
        <taxon>Embryophyta</taxon>
        <taxon>Tracheophyta</taxon>
        <taxon>Spermatophyta</taxon>
        <taxon>Magnoliopsida</taxon>
        <taxon>eudicotyledons</taxon>
        <taxon>Gunneridae</taxon>
        <taxon>Pentapetalae</taxon>
        <taxon>rosids</taxon>
        <taxon>fabids</taxon>
        <taxon>Fabales</taxon>
        <taxon>Fabaceae</taxon>
        <taxon>Papilionoideae</taxon>
        <taxon>50 kb inversion clade</taxon>
        <taxon>NPAAA clade</taxon>
        <taxon>Hologalegina</taxon>
        <taxon>IRL clade</taxon>
        <taxon>Trifolieae</taxon>
        <taxon>Trifolium</taxon>
    </lineage>
</organism>
<keyword evidence="2" id="KW-1185">Reference proteome</keyword>
<reference evidence="1 2" key="1">
    <citation type="journal article" date="2018" name="Front. Plant Sci.">
        <title>Red Clover (Trifolium pratense) and Zigzag Clover (T. medium) - A Picture of Genomic Similarities and Differences.</title>
        <authorList>
            <person name="Dluhosova J."/>
            <person name="Istvanek J."/>
            <person name="Nedelnik J."/>
            <person name="Repkova J."/>
        </authorList>
    </citation>
    <scope>NUCLEOTIDE SEQUENCE [LARGE SCALE GENOMIC DNA]</scope>
    <source>
        <strain evidence="2">cv. 10/8</strain>
        <tissue evidence="1">Leaf</tissue>
    </source>
</reference>
<feature type="non-terminal residue" evidence="1">
    <location>
        <position position="63"/>
    </location>
</feature>
<dbReference type="AlphaFoldDB" id="A0A392QJF8"/>
<evidence type="ECO:0000313" key="2">
    <source>
        <dbReference type="Proteomes" id="UP000265520"/>
    </source>
</evidence>
<comment type="caution">
    <text evidence="1">The sequence shown here is derived from an EMBL/GenBank/DDBJ whole genome shotgun (WGS) entry which is preliminary data.</text>
</comment>
<sequence>MDVGPGRRRCRVHGDVLAISMIEVRTGSGGSSGTEESDHGLQVVVIHVTGSGLVIDTEMLVPR</sequence>
<accession>A0A392QJF8</accession>
<proteinExistence type="predicted"/>